<dbReference type="PANTHER" id="PTHR24220:SF659">
    <property type="entry name" value="TRANSPORTER, PUTATIVE-RELATED"/>
    <property type="match status" value="1"/>
</dbReference>
<evidence type="ECO:0000313" key="7">
    <source>
        <dbReference type="Proteomes" id="UP000320390"/>
    </source>
</evidence>
<reference evidence="6 7" key="1">
    <citation type="submission" date="2019-02" db="EMBL/GenBank/DDBJ databases">
        <title>Deep-cultivation of Planctomycetes and their phenomic and genomic characterization uncovers novel biology.</title>
        <authorList>
            <person name="Wiegand S."/>
            <person name="Jogler M."/>
            <person name="Boedeker C."/>
            <person name="Pinto D."/>
            <person name="Vollmers J."/>
            <person name="Rivas-Marin E."/>
            <person name="Kohn T."/>
            <person name="Peeters S.H."/>
            <person name="Heuer A."/>
            <person name="Rast P."/>
            <person name="Oberbeckmann S."/>
            <person name="Bunk B."/>
            <person name="Jeske O."/>
            <person name="Meyerdierks A."/>
            <person name="Storesund J.E."/>
            <person name="Kallscheuer N."/>
            <person name="Luecker S."/>
            <person name="Lage O.M."/>
            <person name="Pohl T."/>
            <person name="Merkel B.J."/>
            <person name="Hornburger P."/>
            <person name="Mueller R.-W."/>
            <person name="Bruemmer F."/>
            <person name="Labrenz M."/>
            <person name="Spormann A.M."/>
            <person name="Op den Camp H."/>
            <person name="Overmann J."/>
            <person name="Amann R."/>
            <person name="Jetten M.S.M."/>
            <person name="Mascher T."/>
            <person name="Medema M.H."/>
            <person name="Devos D.P."/>
            <person name="Kaster A.-K."/>
            <person name="Ovreas L."/>
            <person name="Rohde M."/>
            <person name="Galperin M.Y."/>
            <person name="Jogler C."/>
        </authorList>
    </citation>
    <scope>NUCLEOTIDE SEQUENCE [LARGE SCALE GENOMIC DNA]</scope>
    <source>
        <strain evidence="6 7">Poly30</strain>
    </source>
</reference>
<dbReference type="EMBL" id="CP036434">
    <property type="protein sequence ID" value="QDV06190.1"/>
    <property type="molecule type" value="Genomic_DNA"/>
</dbReference>
<dbReference type="InterPro" id="IPR015854">
    <property type="entry name" value="ABC_transpr_LolD-like"/>
</dbReference>
<dbReference type="InterPro" id="IPR003593">
    <property type="entry name" value="AAA+_ATPase"/>
</dbReference>
<dbReference type="Gene3D" id="3.40.50.300">
    <property type="entry name" value="P-loop containing nucleotide triphosphate hydrolases"/>
    <property type="match status" value="1"/>
</dbReference>
<dbReference type="PANTHER" id="PTHR24220">
    <property type="entry name" value="IMPORT ATP-BINDING PROTEIN"/>
    <property type="match status" value="1"/>
</dbReference>
<keyword evidence="2" id="KW-0547">Nucleotide-binding</keyword>
<evidence type="ECO:0000313" key="6">
    <source>
        <dbReference type="EMBL" id="QDV06190.1"/>
    </source>
</evidence>
<dbReference type="GO" id="GO:0016887">
    <property type="term" value="F:ATP hydrolysis activity"/>
    <property type="evidence" value="ECO:0007669"/>
    <property type="project" value="InterPro"/>
</dbReference>
<dbReference type="InterPro" id="IPR027417">
    <property type="entry name" value="P-loop_NTPase"/>
</dbReference>
<accession>A0A518EQ34</accession>
<dbReference type="Proteomes" id="UP000320390">
    <property type="component" value="Chromosome"/>
</dbReference>
<evidence type="ECO:0000256" key="4">
    <source>
        <dbReference type="ARBA" id="ARBA00038388"/>
    </source>
</evidence>
<comment type="similarity">
    <text evidence="4">Belongs to the ABC transporter superfamily. Macrolide exporter (TC 3.A.1.122) family.</text>
</comment>
<name>A0A518EQ34_9BACT</name>
<evidence type="ECO:0000256" key="2">
    <source>
        <dbReference type="ARBA" id="ARBA00022741"/>
    </source>
</evidence>
<evidence type="ECO:0000256" key="3">
    <source>
        <dbReference type="ARBA" id="ARBA00022840"/>
    </source>
</evidence>
<dbReference type="InterPro" id="IPR017871">
    <property type="entry name" value="ABC_transporter-like_CS"/>
</dbReference>
<keyword evidence="7" id="KW-1185">Reference proteome</keyword>
<dbReference type="GO" id="GO:0005886">
    <property type="term" value="C:plasma membrane"/>
    <property type="evidence" value="ECO:0007669"/>
    <property type="project" value="TreeGrafter"/>
</dbReference>
<evidence type="ECO:0000256" key="1">
    <source>
        <dbReference type="ARBA" id="ARBA00022448"/>
    </source>
</evidence>
<keyword evidence="3 6" id="KW-0067">ATP-binding</keyword>
<dbReference type="PROSITE" id="PS00211">
    <property type="entry name" value="ABC_TRANSPORTER_1"/>
    <property type="match status" value="1"/>
</dbReference>
<sequence>MTNLLQVHDLYKIHAGSGEDQPVLRGVTFDVAEGDFVCIMGPSGSGKTTLLHLLSGLDEPSAGSVILAGKDLAKAKEEERTRQRRDQVGYVFQFFHLMPNLSVMENIGLPLAIAGQNPDRDAARIRELGKKLGIEDRLGAFPHELSGGEMQRASIARALIGGQPLLLCDEPTGNLAQAAGREVMEELQRANREEGRTVVLVTHNPRDAAFAHRVLFLVDGELSGDTLEGDAVSETAVVAALQRLSI</sequence>
<dbReference type="GO" id="GO:0098796">
    <property type="term" value="C:membrane protein complex"/>
    <property type="evidence" value="ECO:0007669"/>
    <property type="project" value="UniProtKB-ARBA"/>
</dbReference>
<dbReference type="GO" id="GO:0005524">
    <property type="term" value="F:ATP binding"/>
    <property type="evidence" value="ECO:0007669"/>
    <property type="project" value="UniProtKB-KW"/>
</dbReference>
<feature type="domain" description="ABC transporter" evidence="5">
    <location>
        <begin position="5"/>
        <end position="244"/>
    </location>
</feature>
<organism evidence="6 7">
    <name type="scientific">Saltatorellus ferox</name>
    <dbReference type="NCBI Taxonomy" id="2528018"/>
    <lineage>
        <taxon>Bacteria</taxon>
        <taxon>Pseudomonadati</taxon>
        <taxon>Planctomycetota</taxon>
        <taxon>Planctomycetia</taxon>
        <taxon>Planctomycetia incertae sedis</taxon>
        <taxon>Saltatorellus</taxon>
    </lineage>
</organism>
<dbReference type="SMART" id="SM00382">
    <property type="entry name" value="AAA"/>
    <property type="match status" value="1"/>
</dbReference>
<evidence type="ECO:0000259" key="5">
    <source>
        <dbReference type="PROSITE" id="PS50893"/>
    </source>
</evidence>
<dbReference type="FunFam" id="3.40.50.300:FF:000032">
    <property type="entry name" value="Export ABC transporter ATP-binding protein"/>
    <property type="match status" value="1"/>
</dbReference>
<dbReference type="RefSeq" id="WP_145196156.1">
    <property type="nucleotide sequence ID" value="NZ_CP036434.1"/>
</dbReference>
<proteinExistence type="inferred from homology"/>
<dbReference type="SUPFAM" id="SSF52540">
    <property type="entry name" value="P-loop containing nucleoside triphosphate hydrolases"/>
    <property type="match status" value="1"/>
</dbReference>
<dbReference type="InterPro" id="IPR017911">
    <property type="entry name" value="MacB-like_ATP-bd"/>
</dbReference>
<dbReference type="InterPro" id="IPR003439">
    <property type="entry name" value="ABC_transporter-like_ATP-bd"/>
</dbReference>
<dbReference type="OrthoDB" id="273392at2"/>
<dbReference type="AlphaFoldDB" id="A0A518EQ34"/>
<dbReference type="CDD" id="cd03255">
    <property type="entry name" value="ABC_MJ0796_LolCDE_FtsE"/>
    <property type="match status" value="1"/>
</dbReference>
<dbReference type="PROSITE" id="PS50893">
    <property type="entry name" value="ABC_TRANSPORTER_2"/>
    <property type="match status" value="1"/>
</dbReference>
<protein>
    <submittedName>
        <fullName evidence="6">ABC transporter ATP-binding protein YxdL</fullName>
    </submittedName>
</protein>
<dbReference type="Pfam" id="PF00005">
    <property type="entry name" value="ABC_tran"/>
    <property type="match status" value="1"/>
</dbReference>
<keyword evidence="1" id="KW-0813">Transport</keyword>
<dbReference type="GO" id="GO:0022857">
    <property type="term" value="F:transmembrane transporter activity"/>
    <property type="evidence" value="ECO:0007669"/>
    <property type="project" value="TreeGrafter"/>
</dbReference>
<gene>
    <name evidence="6" type="primary">yxdL_1</name>
    <name evidence="6" type="ORF">Poly30_16950</name>
</gene>